<name>A0AC35TH99_9BILA</name>
<evidence type="ECO:0000313" key="2">
    <source>
        <dbReference type="WBParaSite" id="RSKR_0000052200.1"/>
    </source>
</evidence>
<proteinExistence type="predicted"/>
<organism evidence="1 2">
    <name type="scientific">Rhabditophanes sp. KR3021</name>
    <dbReference type="NCBI Taxonomy" id="114890"/>
    <lineage>
        <taxon>Eukaryota</taxon>
        <taxon>Metazoa</taxon>
        <taxon>Ecdysozoa</taxon>
        <taxon>Nematoda</taxon>
        <taxon>Chromadorea</taxon>
        <taxon>Rhabditida</taxon>
        <taxon>Tylenchina</taxon>
        <taxon>Panagrolaimomorpha</taxon>
        <taxon>Strongyloidoidea</taxon>
        <taxon>Alloionematidae</taxon>
        <taxon>Rhabditophanes</taxon>
    </lineage>
</organism>
<accession>A0AC35TH99</accession>
<sequence>MALVHIPRREEDSMNHEVSMSGRELSGLIFPPPDIRNIIDRTANFVSQHGTVFETKIKEKERDNKKFKFMFPGDPYNVYYNMQIDAYQKTGETINFNKPKESEEAKEEKNGKFKFVAKDPPRKYCFSDDPSTLNTHDLAIMKLVARFTAMHGRNFASNLMNRENKSQTLDFMKNHHPNYPYYQKLIEQYRMILAMPKSAKTVLLDDMVYDKVYESLQYRTHYIEWENKQRTGKVSEQEAERKAYQQIDWHDFAIVQTLDFDNIDINTLPKFVKKVDLNERIKFSAPEIPENDLHYPDHSEQDYTPNVIPSAPIDEDEMEIEEEPRNNMPNLPSEVIIRDFDPKKQLKRVKNAETYVISPLTNEKIAADRLDKHVRFNTVTPQFKEQREREMALRMDEIEMIQGTDVSANLMVMAQRRKEIEEEGKNQKNKVEPVKFADIIAAQDRSSSHQVNNDYLTSVGVKRNPIHVPPPMIEPPQYFARNLMPPIQHNIPIYYPNPMIDNQFSNVMNMNATMIPPPINEMYMPGPSKKAKLEPEYVPEEEFLKTSPPEIQIVIEVPIDENGEAKMNVIQLSAEVRGSVSDVKTKIASQLNMVPSKLKLSQDGNFLKDNQSVASYNLRNGTVLSLSFKERGGKKK</sequence>
<protein>
    <submittedName>
        <fullName evidence="2">Splicing factor 3A subunit 1</fullName>
    </submittedName>
</protein>
<dbReference type="WBParaSite" id="RSKR_0000052200.1">
    <property type="protein sequence ID" value="RSKR_0000052200.1"/>
    <property type="gene ID" value="RSKR_0000052200"/>
</dbReference>
<dbReference type="Proteomes" id="UP000095286">
    <property type="component" value="Unplaced"/>
</dbReference>
<evidence type="ECO:0000313" key="1">
    <source>
        <dbReference type="Proteomes" id="UP000095286"/>
    </source>
</evidence>
<reference evidence="2" key="1">
    <citation type="submission" date="2016-11" db="UniProtKB">
        <authorList>
            <consortium name="WormBaseParasite"/>
        </authorList>
    </citation>
    <scope>IDENTIFICATION</scope>
    <source>
        <strain evidence="2">KR3021</strain>
    </source>
</reference>